<keyword evidence="3" id="KW-0663">Pyridoxal phosphate</keyword>
<dbReference type="STRING" id="1860102.ACCAA_430030"/>
<name>A0A1A8XRW2_9PROT</name>
<dbReference type="InterPro" id="IPR015424">
    <property type="entry name" value="PyrdxlP-dep_Trfase"/>
</dbReference>
<dbReference type="PANTHER" id="PTHR43525:SF1">
    <property type="entry name" value="PROTEIN MALY"/>
    <property type="match status" value="1"/>
</dbReference>
<evidence type="ECO:0000256" key="1">
    <source>
        <dbReference type="ARBA" id="ARBA00001933"/>
    </source>
</evidence>
<feature type="domain" description="Aminotransferase class I/classII large" evidence="6">
    <location>
        <begin position="61"/>
        <end position="419"/>
    </location>
</feature>
<comment type="similarity">
    <text evidence="5">Belongs to the class-II pyridoxal-phosphate-dependent aminotransferase family. MalY/PatB cystathionine beta-lyase subfamily.</text>
</comment>
<keyword evidence="7" id="KW-0808">Transferase</keyword>
<dbReference type="InterPro" id="IPR015422">
    <property type="entry name" value="PyrdxlP-dep_Trfase_small"/>
</dbReference>
<dbReference type="AlphaFoldDB" id="A0A1A8XRW2"/>
<dbReference type="Gene3D" id="3.90.1150.10">
    <property type="entry name" value="Aspartate Aminotransferase, domain 1"/>
    <property type="match status" value="1"/>
</dbReference>
<protein>
    <recommendedName>
        <fullName evidence="2">cysteine-S-conjugate beta-lyase</fullName>
        <ecNumber evidence="2">4.4.1.13</ecNumber>
    </recommendedName>
</protein>
<evidence type="ECO:0000256" key="2">
    <source>
        <dbReference type="ARBA" id="ARBA00012224"/>
    </source>
</evidence>
<sequence>MHFLSSGDARHEELAESGDLLHSLARLELSALNQNLAATFDTPLDRLRWSATKWEKYRGRDVIPLWIADMDFPVAPAIERAVMAHVQHGNYGYTSPPADLAGDLIAHHAQHYDWQIEPEWIVWLSGLVLGINLAVKACCGEGGSVLTFSPVYPPFLSAAPMQGRRTLEVPLTIDEAALARGDLRYHIDFARLEAACLPDTRLLLLCHPHNPVGSLFTRADLDALADFCVHHDLCVCSDEVHCDLILDGSTPHVPFARVLAERSPADLARSITLHGPGKVFNLAGLGIAWAIIPDAALRRRFRAVMQRLVPAPCCFGFTALQAALRDGEPWRQALLARLRSQRDQVSAALDAMSLPHSHPEATYLTWIDGRRLTAKVGNAAHWFEQHGVGLSDGADFGAPGFVRLNFAATPSVLDEALRRMLEAVYRFDAGR</sequence>
<dbReference type="InterPro" id="IPR004839">
    <property type="entry name" value="Aminotransferase_I/II_large"/>
</dbReference>
<evidence type="ECO:0000313" key="7">
    <source>
        <dbReference type="EMBL" id="SBT07426.1"/>
    </source>
</evidence>
<comment type="cofactor">
    <cofactor evidence="1">
        <name>pyridoxal 5'-phosphate</name>
        <dbReference type="ChEBI" id="CHEBI:597326"/>
    </cofactor>
</comment>
<evidence type="ECO:0000259" key="6">
    <source>
        <dbReference type="Pfam" id="PF00155"/>
    </source>
</evidence>
<dbReference type="NCBIfam" id="TIGR04350">
    <property type="entry name" value="C_S_lyase_PatB"/>
    <property type="match status" value="1"/>
</dbReference>
<dbReference type="EMBL" id="FLQX01000120">
    <property type="protein sequence ID" value="SBT07426.1"/>
    <property type="molecule type" value="Genomic_DNA"/>
</dbReference>
<evidence type="ECO:0000256" key="4">
    <source>
        <dbReference type="ARBA" id="ARBA00023239"/>
    </source>
</evidence>
<dbReference type="PANTHER" id="PTHR43525">
    <property type="entry name" value="PROTEIN MALY"/>
    <property type="match status" value="1"/>
</dbReference>
<dbReference type="InterPro" id="IPR051798">
    <property type="entry name" value="Class-II_PLP-Dep_Aminotrans"/>
</dbReference>
<dbReference type="GO" id="GO:0008483">
    <property type="term" value="F:transaminase activity"/>
    <property type="evidence" value="ECO:0007669"/>
    <property type="project" value="UniProtKB-KW"/>
</dbReference>
<dbReference type="SUPFAM" id="SSF53383">
    <property type="entry name" value="PLP-dependent transferases"/>
    <property type="match status" value="1"/>
</dbReference>
<dbReference type="InterPro" id="IPR015421">
    <property type="entry name" value="PyrdxlP-dep_Trfase_major"/>
</dbReference>
<proteinExistence type="inferred from homology"/>
<accession>A0A1A8XRW2</accession>
<dbReference type="Gene3D" id="3.40.640.10">
    <property type="entry name" value="Type I PLP-dependent aspartate aminotransferase-like (Major domain)"/>
    <property type="match status" value="1"/>
</dbReference>
<organism evidence="7 8">
    <name type="scientific">Candidatus Accumulibacter aalborgensis</name>
    <dbReference type="NCBI Taxonomy" id="1860102"/>
    <lineage>
        <taxon>Bacteria</taxon>
        <taxon>Pseudomonadati</taxon>
        <taxon>Pseudomonadota</taxon>
        <taxon>Betaproteobacteria</taxon>
        <taxon>Candidatus Accumulibacter</taxon>
    </lineage>
</organism>
<dbReference type="EC" id="4.4.1.13" evidence="2"/>
<evidence type="ECO:0000256" key="3">
    <source>
        <dbReference type="ARBA" id="ARBA00022898"/>
    </source>
</evidence>
<evidence type="ECO:0000256" key="5">
    <source>
        <dbReference type="ARBA" id="ARBA00037974"/>
    </source>
</evidence>
<dbReference type="Pfam" id="PF00155">
    <property type="entry name" value="Aminotran_1_2"/>
    <property type="match status" value="1"/>
</dbReference>
<dbReference type="GO" id="GO:0047804">
    <property type="term" value="F:cysteine-S-conjugate beta-lyase activity"/>
    <property type="evidence" value="ECO:0007669"/>
    <property type="project" value="UniProtKB-EC"/>
</dbReference>
<reference evidence="8" key="1">
    <citation type="submission" date="2016-06" db="EMBL/GenBank/DDBJ databases">
        <authorList>
            <person name="McIlroy S.J."/>
            <person name="Karst S.M."/>
            <person name="Albertsen M."/>
        </authorList>
    </citation>
    <scope>NUCLEOTIDE SEQUENCE [LARGE SCALE GENOMIC DNA]</scope>
</reference>
<evidence type="ECO:0000313" key="8">
    <source>
        <dbReference type="Proteomes" id="UP000199169"/>
    </source>
</evidence>
<dbReference type="InterPro" id="IPR027619">
    <property type="entry name" value="C-S_lyase_PatB-like"/>
</dbReference>
<keyword evidence="7" id="KW-0032">Aminotransferase</keyword>
<dbReference type="CDD" id="cd00609">
    <property type="entry name" value="AAT_like"/>
    <property type="match status" value="1"/>
</dbReference>
<dbReference type="GO" id="GO:0030170">
    <property type="term" value="F:pyridoxal phosphate binding"/>
    <property type="evidence" value="ECO:0007669"/>
    <property type="project" value="InterPro"/>
</dbReference>
<gene>
    <name evidence="7" type="ORF">ACCAA_430030</name>
</gene>
<dbReference type="Proteomes" id="UP000199169">
    <property type="component" value="Unassembled WGS sequence"/>
</dbReference>
<keyword evidence="4" id="KW-0456">Lyase</keyword>
<keyword evidence="8" id="KW-1185">Reference proteome</keyword>